<dbReference type="Proteomes" id="UP000593758">
    <property type="component" value="Chromosome"/>
</dbReference>
<dbReference type="EMBL" id="CP063169">
    <property type="protein sequence ID" value="QOR72044.1"/>
    <property type="molecule type" value="Genomic_DNA"/>
</dbReference>
<reference evidence="4 5" key="1">
    <citation type="submission" date="2020-10" db="EMBL/GenBank/DDBJ databases">
        <title>Haloactinobacterium sp. RN3S43, a bacterium isolated from saline soil.</title>
        <authorList>
            <person name="Sun J.-Q."/>
        </authorList>
    </citation>
    <scope>NUCLEOTIDE SEQUENCE [LARGE SCALE GENOMIC DNA]</scope>
    <source>
        <strain evidence="4 5">RN3S43</strain>
    </source>
</reference>
<dbReference type="AlphaFoldDB" id="A0A7M1SYJ0"/>
<keyword evidence="5" id="KW-1185">Reference proteome</keyword>
<dbReference type="GO" id="GO:0019563">
    <property type="term" value="P:glycerol catabolic process"/>
    <property type="evidence" value="ECO:0007669"/>
    <property type="project" value="TreeGrafter"/>
</dbReference>
<feature type="domain" description="DhaL" evidence="3">
    <location>
        <begin position="19"/>
        <end position="217"/>
    </location>
</feature>
<dbReference type="InterPro" id="IPR036117">
    <property type="entry name" value="DhaL_dom_sf"/>
</dbReference>
<dbReference type="PANTHER" id="PTHR28629">
    <property type="entry name" value="TRIOKINASE/FMN CYCLASE"/>
    <property type="match status" value="1"/>
</dbReference>
<keyword evidence="2 4" id="KW-0418">Kinase</keyword>
<dbReference type="GO" id="GO:0005829">
    <property type="term" value="C:cytosol"/>
    <property type="evidence" value="ECO:0007669"/>
    <property type="project" value="TreeGrafter"/>
</dbReference>
<accession>A0A7M1SYJ0</accession>
<dbReference type="KEGG" id="halt:IM660_07320"/>
<evidence type="ECO:0000313" key="5">
    <source>
        <dbReference type="Proteomes" id="UP000593758"/>
    </source>
</evidence>
<dbReference type="PANTHER" id="PTHR28629:SF4">
    <property type="entry name" value="TRIOKINASE_FMN CYCLASE"/>
    <property type="match status" value="1"/>
</dbReference>
<dbReference type="FunFam" id="1.25.40.340:FF:000002">
    <property type="entry name" value="Dihydroxyacetone kinase, L subunit"/>
    <property type="match status" value="1"/>
</dbReference>
<dbReference type="SUPFAM" id="SSF101473">
    <property type="entry name" value="DhaL-like"/>
    <property type="match status" value="1"/>
</dbReference>
<proteinExistence type="predicted"/>
<keyword evidence="1" id="KW-0808">Transferase</keyword>
<dbReference type="SMART" id="SM01120">
    <property type="entry name" value="Dak2"/>
    <property type="match status" value="1"/>
</dbReference>
<name>A0A7M1SYJ0_9MICO</name>
<dbReference type="PROSITE" id="PS51480">
    <property type="entry name" value="DHAL"/>
    <property type="match status" value="1"/>
</dbReference>
<gene>
    <name evidence="4" type="primary">dhaL</name>
    <name evidence="4" type="ORF">IM660_07320</name>
</gene>
<protein>
    <submittedName>
        <fullName evidence="4">Dihydroxyacetone kinase subunit L</fullName>
    </submittedName>
</protein>
<evidence type="ECO:0000256" key="2">
    <source>
        <dbReference type="ARBA" id="ARBA00022777"/>
    </source>
</evidence>
<evidence type="ECO:0000313" key="4">
    <source>
        <dbReference type="EMBL" id="QOR72044.1"/>
    </source>
</evidence>
<dbReference type="InterPro" id="IPR004007">
    <property type="entry name" value="DhaL_dom"/>
</dbReference>
<dbReference type="Gene3D" id="1.25.40.340">
    <property type="match status" value="1"/>
</dbReference>
<dbReference type="NCBIfam" id="TIGR02365">
    <property type="entry name" value="dha_L_ycgS"/>
    <property type="match status" value="1"/>
</dbReference>
<dbReference type="InterPro" id="IPR050861">
    <property type="entry name" value="Dihydroxyacetone_Kinase"/>
</dbReference>
<sequence>MGGVTVEDGVSTPGSLGVAWARAWVEASADVMRQNRMALIDLDRAIGDGDHGENMDRGFTAVLGKLQSTETETIGDVLALVAKTLMSTVGGAAGPLYGTAYLRASKAAGTTLDAAGVADVLEAALGGIVARGKADREDKTMVDAWGPASEAARDVARAGGSGVEAVQAAAEAAQAGAVATEPLTARKGRASYLGARSVGHRDPGAQSTALLLDAAAAAAREGERG</sequence>
<organism evidence="4 5">
    <name type="scientific">Ruania alkalisoli</name>
    <dbReference type="NCBI Taxonomy" id="2779775"/>
    <lineage>
        <taxon>Bacteria</taxon>
        <taxon>Bacillati</taxon>
        <taxon>Actinomycetota</taxon>
        <taxon>Actinomycetes</taxon>
        <taxon>Micrococcales</taxon>
        <taxon>Ruaniaceae</taxon>
        <taxon>Ruania</taxon>
    </lineage>
</organism>
<evidence type="ECO:0000259" key="3">
    <source>
        <dbReference type="PROSITE" id="PS51480"/>
    </source>
</evidence>
<evidence type="ECO:0000256" key="1">
    <source>
        <dbReference type="ARBA" id="ARBA00022679"/>
    </source>
</evidence>
<dbReference type="InterPro" id="IPR012737">
    <property type="entry name" value="DhaK_L_YcgS"/>
</dbReference>
<dbReference type="GO" id="GO:0004371">
    <property type="term" value="F:glycerone kinase activity"/>
    <property type="evidence" value="ECO:0007669"/>
    <property type="project" value="InterPro"/>
</dbReference>
<dbReference type="Pfam" id="PF02734">
    <property type="entry name" value="Dak2"/>
    <property type="match status" value="1"/>
</dbReference>